<name>A0ABD0M1S1_9CAEN</name>
<dbReference type="Pfam" id="PF13927">
    <property type="entry name" value="Ig_3"/>
    <property type="match status" value="1"/>
</dbReference>
<dbReference type="Proteomes" id="UP001519460">
    <property type="component" value="Unassembled WGS sequence"/>
</dbReference>
<dbReference type="SMART" id="SM00409">
    <property type="entry name" value="IG"/>
    <property type="match status" value="1"/>
</dbReference>
<dbReference type="InterPro" id="IPR036179">
    <property type="entry name" value="Ig-like_dom_sf"/>
</dbReference>
<feature type="non-terminal residue" evidence="2">
    <location>
        <position position="229"/>
    </location>
</feature>
<accession>A0ABD0M1S1</accession>
<dbReference type="EMBL" id="JACVVK020000012">
    <property type="protein sequence ID" value="KAK7505152.1"/>
    <property type="molecule type" value="Genomic_DNA"/>
</dbReference>
<evidence type="ECO:0000259" key="1">
    <source>
        <dbReference type="PROSITE" id="PS50835"/>
    </source>
</evidence>
<dbReference type="InterPro" id="IPR013098">
    <property type="entry name" value="Ig_I-set"/>
</dbReference>
<dbReference type="InterPro" id="IPR003599">
    <property type="entry name" value="Ig_sub"/>
</dbReference>
<feature type="domain" description="Ig-like" evidence="1">
    <location>
        <begin position="71"/>
        <end position="165"/>
    </location>
</feature>
<dbReference type="AlphaFoldDB" id="A0ABD0M1S1"/>
<dbReference type="InterPro" id="IPR013783">
    <property type="entry name" value="Ig-like_fold"/>
</dbReference>
<dbReference type="Pfam" id="PF07679">
    <property type="entry name" value="I-set"/>
    <property type="match status" value="1"/>
</dbReference>
<dbReference type="PANTHER" id="PTHR23279:SF36">
    <property type="entry name" value="DEFECTIVE PROBOSCIS EXTENSION RESPONSE 9, ISOFORM A"/>
    <property type="match status" value="1"/>
</dbReference>
<proteinExistence type="predicted"/>
<gene>
    <name evidence="2" type="ORF">BaRGS_00003722</name>
</gene>
<organism evidence="2 3">
    <name type="scientific">Batillaria attramentaria</name>
    <dbReference type="NCBI Taxonomy" id="370345"/>
    <lineage>
        <taxon>Eukaryota</taxon>
        <taxon>Metazoa</taxon>
        <taxon>Spiralia</taxon>
        <taxon>Lophotrochozoa</taxon>
        <taxon>Mollusca</taxon>
        <taxon>Gastropoda</taxon>
        <taxon>Caenogastropoda</taxon>
        <taxon>Sorbeoconcha</taxon>
        <taxon>Cerithioidea</taxon>
        <taxon>Batillariidae</taxon>
        <taxon>Batillaria</taxon>
    </lineage>
</organism>
<sequence length="229" mass="25685">MFSKVCFDSGGIKDYAARLPCAVICETDGRNQIGDMLLPPLPPLPPRKIKPERKEGDCKSSSFHYSRWMDPPYETQAINVTVIEGKTALLPCSVPASADKKSKVVWTDQWITTLTLQENRIIDDERIRVDHAFEREWNLRIERVKHADQGIYTCQINTKPIRAFTVHLTVVVPPRLSEDATSGDVLVREGSKAELVCNATGIPAPTITWYRKPQAVGQRTESEFCTGTS</sequence>
<protein>
    <recommendedName>
        <fullName evidence="1">Ig-like domain-containing protein</fullName>
    </recommendedName>
</protein>
<evidence type="ECO:0000313" key="3">
    <source>
        <dbReference type="Proteomes" id="UP001519460"/>
    </source>
</evidence>
<dbReference type="InterPro" id="IPR007110">
    <property type="entry name" value="Ig-like_dom"/>
</dbReference>
<dbReference type="InterPro" id="IPR037448">
    <property type="entry name" value="Zig-8"/>
</dbReference>
<comment type="caution">
    <text evidence="2">The sequence shown here is derived from an EMBL/GenBank/DDBJ whole genome shotgun (WGS) entry which is preliminary data.</text>
</comment>
<keyword evidence="3" id="KW-1185">Reference proteome</keyword>
<reference evidence="2 3" key="1">
    <citation type="journal article" date="2023" name="Sci. Data">
        <title>Genome assembly of the Korean intertidal mud-creeper Batillaria attramentaria.</title>
        <authorList>
            <person name="Patra A.K."/>
            <person name="Ho P.T."/>
            <person name="Jun S."/>
            <person name="Lee S.J."/>
            <person name="Kim Y."/>
            <person name="Won Y.J."/>
        </authorList>
    </citation>
    <scope>NUCLEOTIDE SEQUENCE [LARGE SCALE GENOMIC DNA]</scope>
    <source>
        <strain evidence="2">Wonlab-2016</strain>
    </source>
</reference>
<evidence type="ECO:0000313" key="2">
    <source>
        <dbReference type="EMBL" id="KAK7505152.1"/>
    </source>
</evidence>
<dbReference type="PROSITE" id="PS50835">
    <property type="entry name" value="IG_LIKE"/>
    <property type="match status" value="2"/>
</dbReference>
<dbReference type="PANTHER" id="PTHR23279">
    <property type="entry name" value="DEFECTIVE PROBOSCIS EXTENSION RESPONSE DPR -RELATED"/>
    <property type="match status" value="1"/>
</dbReference>
<dbReference type="Gene3D" id="2.60.40.10">
    <property type="entry name" value="Immunoglobulins"/>
    <property type="match status" value="2"/>
</dbReference>
<feature type="domain" description="Ig-like" evidence="1">
    <location>
        <begin position="174"/>
        <end position="229"/>
    </location>
</feature>
<dbReference type="SUPFAM" id="SSF48726">
    <property type="entry name" value="Immunoglobulin"/>
    <property type="match status" value="2"/>
</dbReference>